<comment type="caution">
    <text evidence="2">The sequence shown here is derived from an EMBL/GenBank/DDBJ whole genome shotgun (WGS) entry which is preliminary data.</text>
</comment>
<evidence type="ECO:0008006" key="4">
    <source>
        <dbReference type="Google" id="ProtNLM"/>
    </source>
</evidence>
<keyword evidence="1" id="KW-0378">Hydrolase</keyword>
<dbReference type="Proteomes" id="UP000051957">
    <property type="component" value="Unassembled WGS sequence"/>
</dbReference>
<dbReference type="Gene3D" id="1.50.10.10">
    <property type="match status" value="1"/>
</dbReference>
<name>A0A0R1YXS9_9LACO</name>
<protein>
    <recommendedName>
        <fullName evidence="4">Glycosyl hydrolase family 88</fullName>
    </recommendedName>
</protein>
<evidence type="ECO:0000256" key="1">
    <source>
        <dbReference type="ARBA" id="ARBA00022801"/>
    </source>
</evidence>
<dbReference type="SUPFAM" id="SSF48208">
    <property type="entry name" value="Six-hairpin glycosidases"/>
    <property type="match status" value="1"/>
</dbReference>
<dbReference type="PATRIC" id="fig|1423784.4.peg.1180"/>
<gene>
    <name evidence="2" type="ORF">FC51_GL001168</name>
</gene>
<dbReference type="EMBL" id="AZGK01000002">
    <property type="protein sequence ID" value="KRM47464.1"/>
    <property type="molecule type" value="Genomic_DNA"/>
</dbReference>
<reference evidence="2 3" key="1">
    <citation type="journal article" date="2015" name="Genome Announc.">
        <title>Expanding the biotechnology potential of lactobacilli through comparative genomics of 213 strains and associated genera.</title>
        <authorList>
            <person name="Sun Z."/>
            <person name="Harris H.M."/>
            <person name="McCann A."/>
            <person name="Guo C."/>
            <person name="Argimon S."/>
            <person name="Zhang W."/>
            <person name="Yang X."/>
            <person name="Jeffery I.B."/>
            <person name="Cooney J.C."/>
            <person name="Kagawa T.F."/>
            <person name="Liu W."/>
            <person name="Song Y."/>
            <person name="Salvetti E."/>
            <person name="Wrobel A."/>
            <person name="Rasinkangas P."/>
            <person name="Parkhill J."/>
            <person name="Rea M.C."/>
            <person name="O'Sullivan O."/>
            <person name="Ritari J."/>
            <person name="Douillard F.P."/>
            <person name="Paul Ross R."/>
            <person name="Yang R."/>
            <person name="Briner A.E."/>
            <person name="Felis G.E."/>
            <person name="de Vos W.M."/>
            <person name="Barrangou R."/>
            <person name="Klaenhammer T.R."/>
            <person name="Caufield P.W."/>
            <person name="Cui Y."/>
            <person name="Zhang H."/>
            <person name="O'Toole P.W."/>
        </authorList>
    </citation>
    <scope>NUCLEOTIDE SEQUENCE [LARGE SCALE GENOMIC DNA]</scope>
    <source>
        <strain evidence="2 3">DSM 5707</strain>
    </source>
</reference>
<dbReference type="GO" id="GO:0005975">
    <property type="term" value="P:carbohydrate metabolic process"/>
    <property type="evidence" value="ECO:0007669"/>
    <property type="project" value="InterPro"/>
</dbReference>
<evidence type="ECO:0000313" key="2">
    <source>
        <dbReference type="EMBL" id="KRM47464.1"/>
    </source>
</evidence>
<dbReference type="Pfam" id="PF07470">
    <property type="entry name" value="Glyco_hydro_88"/>
    <property type="match status" value="1"/>
</dbReference>
<proteinExistence type="predicted"/>
<dbReference type="PANTHER" id="PTHR33886:SF8">
    <property type="entry name" value="UNSATURATED RHAMNOGALACTURONAN HYDROLASE (EUROFUNG)"/>
    <property type="match status" value="1"/>
</dbReference>
<accession>A0A0R1YXS9</accession>
<dbReference type="GO" id="GO:0016787">
    <property type="term" value="F:hydrolase activity"/>
    <property type="evidence" value="ECO:0007669"/>
    <property type="project" value="UniProtKB-KW"/>
</dbReference>
<evidence type="ECO:0000313" key="3">
    <source>
        <dbReference type="Proteomes" id="UP000051957"/>
    </source>
</evidence>
<sequence>MLKMNTNDVKDWSNLCAQTMIKREPNLDTGKWRYEDGLMLDGMYDVFRRTGNTKYFDYISHNLDRFIGEDGSIKGYNPEEEQLDHINNGKAILNAFEVTRKSKYKKAATMLFDQLKSQPRTENGVFWHKKIYPNQVWLDGVYMGDVFYARYQKMFDIDDFMEDAAEQVILAYQLTKDDNIGLCYHAFDGNKQMIWANKENGHSPHFWTRSIGWFVMAMVDILDYLPSSLPQRKQIISILQEQLNLLRLYSDTKTKLWYQVTDEGDQPLNYLESSGTLMILNAIAKSIRKGYLVKQEWAGFLTKSFQNALSHFISIDAQGYVNVHKIVYVSGLGGADNRDGSFEYYMSEPIVTNDHKGIGPFLMLANEMQDFN</sequence>
<dbReference type="InterPro" id="IPR012341">
    <property type="entry name" value="6hp_glycosidase-like_sf"/>
</dbReference>
<dbReference type="InterPro" id="IPR010905">
    <property type="entry name" value="Glyco_hydro_88"/>
</dbReference>
<dbReference type="AlphaFoldDB" id="A0A0R1YXS9"/>
<dbReference type="InterPro" id="IPR052043">
    <property type="entry name" value="PolySaccharide_Degr_Enz"/>
</dbReference>
<dbReference type="InterPro" id="IPR008928">
    <property type="entry name" value="6-hairpin_glycosidase_sf"/>
</dbReference>
<dbReference type="PANTHER" id="PTHR33886">
    <property type="entry name" value="UNSATURATED RHAMNOGALACTURONAN HYDROLASE (EUROFUNG)"/>
    <property type="match status" value="1"/>
</dbReference>
<organism evidence="2 3">
    <name type="scientific">Lentilactobacillus parabuchneri DSM 5707 = NBRC 107865</name>
    <dbReference type="NCBI Taxonomy" id="1423784"/>
    <lineage>
        <taxon>Bacteria</taxon>
        <taxon>Bacillati</taxon>
        <taxon>Bacillota</taxon>
        <taxon>Bacilli</taxon>
        <taxon>Lactobacillales</taxon>
        <taxon>Lactobacillaceae</taxon>
        <taxon>Lentilactobacillus</taxon>
    </lineage>
</organism>